<reference evidence="2" key="1">
    <citation type="journal article" date="2023" name="Mol. Phylogenet. Evol.">
        <title>Genome-scale phylogeny and comparative genomics of the fungal order Sordariales.</title>
        <authorList>
            <person name="Hensen N."/>
            <person name="Bonometti L."/>
            <person name="Westerberg I."/>
            <person name="Brannstrom I.O."/>
            <person name="Guillou S."/>
            <person name="Cros-Aarteil S."/>
            <person name="Calhoun S."/>
            <person name="Haridas S."/>
            <person name="Kuo A."/>
            <person name="Mondo S."/>
            <person name="Pangilinan J."/>
            <person name="Riley R."/>
            <person name="LaButti K."/>
            <person name="Andreopoulos B."/>
            <person name="Lipzen A."/>
            <person name="Chen C."/>
            <person name="Yan M."/>
            <person name="Daum C."/>
            <person name="Ng V."/>
            <person name="Clum A."/>
            <person name="Steindorff A."/>
            <person name="Ohm R.A."/>
            <person name="Martin F."/>
            <person name="Silar P."/>
            <person name="Natvig D.O."/>
            <person name="Lalanne C."/>
            <person name="Gautier V."/>
            <person name="Ament-Velasquez S.L."/>
            <person name="Kruys A."/>
            <person name="Hutchinson M.I."/>
            <person name="Powell A.J."/>
            <person name="Barry K."/>
            <person name="Miller A.N."/>
            <person name="Grigoriev I.V."/>
            <person name="Debuchy R."/>
            <person name="Gladieux P."/>
            <person name="Hiltunen Thoren M."/>
            <person name="Johannesson H."/>
        </authorList>
    </citation>
    <scope>NUCLEOTIDE SEQUENCE</scope>
    <source>
        <strain evidence="2">CBS 958.72</strain>
    </source>
</reference>
<proteinExistence type="predicted"/>
<evidence type="ECO:0000313" key="3">
    <source>
        <dbReference type="Proteomes" id="UP001287356"/>
    </source>
</evidence>
<evidence type="ECO:0000256" key="1">
    <source>
        <dbReference type="SAM" id="SignalP"/>
    </source>
</evidence>
<keyword evidence="3" id="KW-1185">Reference proteome</keyword>
<dbReference type="Proteomes" id="UP001287356">
    <property type="component" value="Unassembled WGS sequence"/>
</dbReference>
<comment type="caution">
    <text evidence="2">The sequence shown here is derived from an EMBL/GenBank/DDBJ whole genome shotgun (WGS) entry which is preliminary data.</text>
</comment>
<feature type="chain" id="PRO_5041931054" evidence="1">
    <location>
        <begin position="17"/>
        <end position="265"/>
    </location>
</feature>
<gene>
    <name evidence="2" type="ORF">B0T24DRAFT_685970</name>
</gene>
<sequence length="265" mass="28289">MGARTWSSIAITACVAFEVATVDTSTQKHINKPASKQIIAEGGMNLTPRFSAGQIQICGRESNREGSLGITPGITPAVGGPWLLPKPAGRKPAAPQIARYLPGLASGERVIMSAPRSRTMGHYQQHIDMPRKKASRRVLIGQGPGTPYQQELMSPGDRDPFSGKGMILVCLWPARVGQVEEDVEGGFTRSTTVISPPSFPGLRMHYVYVISSRADIALLGGKGERGGASTIPIVNNDTLRARAEMDGGAMPQNSMARKSRAPAFL</sequence>
<keyword evidence="1" id="KW-0732">Signal</keyword>
<dbReference type="AlphaFoldDB" id="A0AAE0NIJ7"/>
<feature type="signal peptide" evidence="1">
    <location>
        <begin position="1"/>
        <end position="16"/>
    </location>
</feature>
<evidence type="ECO:0000313" key="2">
    <source>
        <dbReference type="EMBL" id="KAK3382168.1"/>
    </source>
</evidence>
<reference evidence="2" key="2">
    <citation type="submission" date="2023-06" db="EMBL/GenBank/DDBJ databases">
        <authorList>
            <consortium name="Lawrence Berkeley National Laboratory"/>
            <person name="Haridas S."/>
            <person name="Hensen N."/>
            <person name="Bonometti L."/>
            <person name="Westerberg I."/>
            <person name="Brannstrom I.O."/>
            <person name="Guillou S."/>
            <person name="Cros-Aarteil S."/>
            <person name="Calhoun S."/>
            <person name="Kuo A."/>
            <person name="Mondo S."/>
            <person name="Pangilinan J."/>
            <person name="Riley R."/>
            <person name="Labutti K."/>
            <person name="Andreopoulos B."/>
            <person name="Lipzen A."/>
            <person name="Chen C."/>
            <person name="Yanf M."/>
            <person name="Daum C."/>
            <person name="Ng V."/>
            <person name="Clum A."/>
            <person name="Steindorff A."/>
            <person name="Ohm R."/>
            <person name="Martin F."/>
            <person name="Silar P."/>
            <person name="Natvig D."/>
            <person name="Lalanne C."/>
            <person name="Gautier V."/>
            <person name="Ament-Velasquez S.L."/>
            <person name="Kruys A."/>
            <person name="Hutchinson M.I."/>
            <person name="Powell A.J."/>
            <person name="Barry K."/>
            <person name="Miller A.N."/>
            <person name="Grigoriev I.V."/>
            <person name="Debuchy R."/>
            <person name="Gladieux P."/>
            <person name="Thoren M.H."/>
            <person name="Johannesson H."/>
        </authorList>
    </citation>
    <scope>NUCLEOTIDE SEQUENCE</scope>
    <source>
        <strain evidence="2">CBS 958.72</strain>
    </source>
</reference>
<accession>A0AAE0NIJ7</accession>
<organism evidence="2 3">
    <name type="scientific">Lasiosphaeria ovina</name>
    <dbReference type="NCBI Taxonomy" id="92902"/>
    <lineage>
        <taxon>Eukaryota</taxon>
        <taxon>Fungi</taxon>
        <taxon>Dikarya</taxon>
        <taxon>Ascomycota</taxon>
        <taxon>Pezizomycotina</taxon>
        <taxon>Sordariomycetes</taxon>
        <taxon>Sordariomycetidae</taxon>
        <taxon>Sordariales</taxon>
        <taxon>Lasiosphaeriaceae</taxon>
        <taxon>Lasiosphaeria</taxon>
    </lineage>
</organism>
<dbReference type="EMBL" id="JAULSN010000001">
    <property type="protein sequence ID" value="KAK3382168.1"/>
    <property type="molecule type" value="Genomic_DNA"/>
</dbReference>
<protein>
    <submittedName>
        <fullName evidence="2">Uncharacterized protein</fullName>
    </submittedName>
</protein>
<feature type="non-terminal residue" evidence="2">
    <location>
        <position position="265"/>
    </location>
</feature>
<name>A0AAE0NIJ7_9PEZI</name>